<gene>
    <name evidence="4" type="ORF">TI39_contig4422g00001</name>
</gene>
<dbReference type="EMBL" id="LAFY01004381">
    <property type="protein sequence ID" value="KJX93072.1"/>
    <property type="molecule type" value="Genomic_DNA"/>
</dbReference>
<feature type="compositionally biased region" description="Low complexity" evidence="1">
    <location>
        <begin position="136"/>
        <end position="191"/>
    </location>
</feature>
<feature type="chain" id="PRO_5002468229" description="GH64 domain-containing protein" evidence="2">
    <location>
        <begin position="22"/>
        <end position="669"/>
    </location>
</feature>
<feature type="region of interest" description="Disordered" evidence="1">
    <location>
        <begin position="71"/>
        <end position="104"/>
    </location>
</feature>
<dbReference type="AlphaFoldDB" id="A0A0F4G7T8"/>
<keyword evidence="2" id="KW-0732">Signal</keyword>
<dbReference type="PANTHER" id="PTHR38165:SF1">
    <property type="entry name" value="GLUCANASE B"/>
    <property type="match status" value="1"/>
</dbReference>
<evidence type="ECO:0000256" key="1">
    <source>
        <dbReference type="SAM" id="MobiDB-lite"/>
    </source>
</evidence>
<accession>A0A0F4G7T8</accession>
<dbReference type="InterPro" id="IPR037176">
    <property type="entry name" value="Osmotin/thaumatin-like_sf"/>
</dbReference>
<reference evidence="4 5" key="1">
    <citation type="submission" date="2015-03" db="EMBL/GenBank/DDBJ databases">
        <title>RNA-seq based gene annotation and comparative genomics of four Zymoseptoria species reveal species-specific pathogenicity related genes and transposable element activity.</title>
        <authorList>
            <person name="Grandaubert J."/>
            <person name="Bhattacharyya A."/>
            <person name="Stukenbrock E.H."/>
        </authorList>
    </citation>
    <scope>NUCLEOTIDE SEQUENCE [LARGE SCALE GENOMIC DNA]</scope>
    <source>
        <strain evidence="4 5">Zb18110</strain>
    </source>
</reference>
<feature type="compositionally biased region" description="Polar residues" evidence="1">
    <location>
        <begin position="95"/>
        <end position="104"/>
    </location>
</feature>
<sequence>MYSSNSIPLFLLPAFVLPALSTPVQLRPASNERAVFISKANTLNATTWNGVNFTPSNLTAPAYNTTTNLGSNNATALNTTSPTPPTFPSAISTSNVTTPGSLTGDNLTITASVSLPKSSSSSSRLYAPTILNAPKGAGAPAASSSDVASSSSTRALTSGSSTASPQTSPSTSAASSFTISTRTTPPSSGSTQASPSLPGSIPFSTSISVPDDMETKDVTINVNIDTREASEEPELLTSSPPDESVDYNIDRDNTITDIAGARARANPARFGLNSSRVDAGTVAMGVDGTISKGVFCLELVNKLNSNNVRAYISGLDPNGALVMLGQNGQWIYPATGSTQPVPVQGDIAIPLGPANSTTPISLPGFLSSSRVWIADGDLSFLVVATPNGPGLVEPAAVNPADPNSEVNYSFAEFSWAADYGIYVNVSYVDFVGLPLGMELTTYDNNDFSVPGVPADAAVSLCSQLKAQADIDGQPWDQLCAYDTAGEVRRVLAPPNLIADNATAFQGYFDTYVNAVWAHYAANDLIINTQSTPGNVTCRVQGDQLLCAGDDRGYAKPNAKDIFGCNDGPFAILPGDNAVHLATAPRLCAAFNRATFLIEGGNVQPGVGPECYYPASEPVKNWYADLLKKMQVEGRGYAFSYDDVEPEGGNQSGLVSSTSPKVLRIIVGGV</sequence>
<organism evidence="4 5">
    <name type="scientific">Zymoseptoria brevis</name>
    <dbReference type="NCBI Taxonomy" id="1047168"/>
    <lineage>
        <taxon>Eukaryota</taxon>
        <taxon>Fungi</taxon>
        <taxon>Dikarya</taxon>
        <taxon>Ascomycota</taxon>
        <taxon>Pezizomycotina</taxon>
        <taxon>Dothideomycetes</taxon>
        <taxon>Dothideomycetidae</taxon>
        <taxon>Mycosphaerellales</taxon>
        <taxon>Mycosphaerellaceae</taxon>
        <taxon>Zymoseptoria</taxon>
    </lineage>
</organism>
<dbReference type="OrthoDB" id="10058186at2759"/>
<dbReference type="InterPro" id="IPR037398">
    <property type="entry name" value="Glyco_hydro_64_fam"/>
</dbReference>
<comment type="caution">
    <text evidence="4">The sequence shown here is derived from an EMBL/GenBank/DDBJ whole genome shotgun (WGS) entry which is preliminary data.</text>
</comment>
<dbReference type="Proteomes" id="UP000033647">
    <property type="component" value="Unassembled WGS sequence"/>
</dbReference>
<dbReference type="Gene3D" id="3.30.920.50">
    <property type="entry name" value="Beta-1,3-glucanase, C-terminal domain"/>
    <property type="match status" value="1"/>
</dbReference>
<evidence type="ECO:0000313" key="5">
    <source>
        <dbReference type="Proteomes" id="UP000033647"/>
    </source>
</evidence>
<dbReference type="STRING" id="1047168.A0A0F4G7T8"/>
<dbReference type="PANTHER" id="PTHR38165">
    <property type="match status" value="1"/>
</dbReference>
<feature type="signal peptide" evidence="2">
    <location>
        <begin position="1"/>
        <end position="21"/>
    </location>
</feature>
<feature type="domain" description="GH64" evidence="3">
    <location>
        <begin position="292"/>
        <end position="668"/>
    </location>
</feature>
<dbReference type="Gene3D" id="2.60.110.10">
    <property type="entry name" value="Thaumatin"/>
    <property type="match status" value="1"/>
</dbReference>
<protein>
    <recommendedName>
        <fullName evidence="3">GH64 domain-containing protein</fullName>
    </recommendedName>
</protein>
<evidence type="ECO:0000259" key="3">
    <source>
        <dbReference type="PROSITE" id="PS52006"/>
    </source>
</evidence>
<evidence type="ECO:0000256" key="2">
    <source>
        <dbReference type="SAM" id="SignalP"/>
    </source>
</evidence>
<evidence type="ECO:0000313" key="4">
    <source>
        <dbReference type="EMBL" id="KJX93072.1"/>
    </source>
</evidence>
<feature type="compositionally biased region" description="Polar residues" evidence="1">
    <location>
        <begin position="192"/>
        <end position="208"/>
    </location>
</feature>
<name>A0A0F4G7T8_9PEZI</name>
<dbReference type="PROSITE" id="PS52006">
    <property type="entry name" value="GH64"/>
    <property type="match status" value="1"/>
</dbReference>
<feature type="region of interest" description="Disordered" evidence="1">
    <location>
        <begin position="136"/>
        <end position="246"/>
    </location>
</feature>
<keyword evidence="5" id="KW-1185">Reference proteome</keyword>
<dbReference type="InterPro" id="IPR032477">
    <property type="entry name" value="Glyco_hydro_64"/>
</dbReference>
<dbReference type="Pfam" id="PF16483">
    <property type="entry name" value="Glyco_hydro_64"/>
    <property type="match status" value="1"/>
</dbReference>
<proteinExistence type="predicted"/>
<dbReference type="InterPro" id="IPR042517">
    <property type="entry name" value="Glyco_hydro_64_N_2"/>
</dbReference>